<comment type="caution">
    <text evidence="7">The sequence shown here is derived from an EMBL/GenBank/DDBJ whole genome shotgun (WGS) entry which is preliminary data.</text>
</comment>
<evidence type="ECO:0000256" key="4">
    <source>
        <dbReference type="ARBA" id="ARBA00022679"/>
    </source>
</evidence>
<dbReference type="AlphaFoldDB" id="A0A939BQ19"/>
<evidence type="ECO:0000313" key="7">
    <source>
        <dbReference type="EMBL" id="MBM7557573.1"/>
    </source>
</evidence>
<dbReference type="InterPro" id="IPR029063">
    <property type="entry name" value="SAM-dependent_MTases_sf"/>
</dbReference>
<dbReference type="PANTHER" id="PTHR24422">
    <property type="entry name" value="CHEMOTAXIS PROTEIN METHYLTRANSFERASE"/>
    <property type="match status" value="1"/>
</dbReference>
<protein>
    <recommendedName>
        <fullName evidence="2">protein-glutamate O-methyltransferase</fullName>
        <ecNumber evidence="2">2.1.1.80</ecNumber>
    </recommendedName>
</protein>
<evidence type="ECO:0000256" key="3">
    <source>
        <dbReference type="ARBA" id="ARBA00022603"/>
    </source>
</evidence>
<sequence>MSNINFDEFKNKVSRIINIDLSSYKEKRVERRSKNLMRKYNIDNYSDYVSKIRNDMQFRQEFIEHMMINTSEFFRNPENYEFLQNKILPELFDKHNKVKIWSAASSNGCEAYTVAIILNELNIKANRYQLKATDIDPGILKEAREGKYKKNALKNVDDRLINKYFNKQGKFYHLDSKIKRQVDFNRINLLEDSYDSNINLILCRNVFIYFTKPVKDRLTNKLSNALTEDGILFLGNTEYLLQPRKFNLEKIHTSFYRKT</sequence>
<name>A0A939BQ19_9FIRM</name>
<dbReference type="SMART" id="SM00138">
    <property type="entry name" value="MeTrc"/>
    <property type="match status" value="1"/>
</dbReference>
<proteinExistence type="predicted"/>
<organism evidence="7 8">
    <name type="scientific">Halanaerobacter jeridensis</name>
    <dbReference type="NCBI Taxonomy" id="706427"/>
    <lineage>
        <taxon>Bacteria</taxon>
        <taxon>Bacillati</taxon>
        <taxon>Bacillota</taxon>
        <taxon>Clostridia</taxon>
        <taxon>Halanaerobiales</taxon>
        <taxon>Halobacteroidaceae</taxon>
        <taxon>Halanaerobacter</taxon>
    </lineage>
</organism>
<dbReference type="InterPro" id="IPR036804">
    <property type="entry name" value="CheR_N_sf"/>
</dbReference>
<evidence type="ECO:0000256" key="2">
    <source>
        <dbReference type="ARBA" id="ARBA00012534"/>
    </source>
</evidence>
<reference evidence="7" key="1">
    <citation type="submission" date="2021-01" db="EMBL/GenBank/DDBJ databases">
        <title>Genomic Encyclopedia of Type Strains, Phase IV (KMG-IV): sequencing the most valuable type-strain genomes for metagenomic binning, comparative biology and taxonomic classification.</title>
        <authorList>
            <person name="Goeker M."/>
        </authorList>
    </citation>
    <scope>NUCLEOTIDE SEQUENCE</scope>
    <source>
        <strain evidence="7">DSM 23230</strain>
    </source>
</reference>
<dbReference type="Pfam" id="PF03705">
    <property type="entry name" value="CheR_N"/>
    <property type="match status" value="1"/>
</dbReference>
<dbReference type="Gene3D" id="3.40.50.150">
    <property type="entry name" value="Vaccinia Virus protein VP39"/>
    <property type="match status" value="1"/>
</dbReference>
<dbReference type="PRINTS" id="PR00996">
    <property type="entry name" value="CHERMTFRASE"/>
</dbReference>
<dbReference type="Pfam" id="PF01739">
    <property type="entry name" value="CheR"/>
    <property type="match status" value="1"/>
</dbReference>
<dbReference type="InterPro" id="IPR022642">
    <property type="entry name" value="CheR_C"/>
</dbReference>
<dbReference type="SUPFAM" id="SSF47757">
    <property type="entry name" value="Chemotaxis receptor methyltransferase CheR, N-terminal domain"/>
    <property type="match status" value="1"/>
</dbReference>
<dbReference type="EMBL" id="JAFBDQ010000014">
    <property type="protein sequence ID" value="MBM7557573.1"/>
    <property type="molecule type" value="Genomic_DNA"/>
</dbReference>
<comment type="catalytic activity">
    <reaction evidence="1">
        <text>L-glutamyl-[protein] + S-adenosyl-L-methionine = [protein]-L-glutamate 5-O-methyl ester + S-adenosyl-L-homocysteine</text>
        <dbReference type="Rhea" id="RHEA:24452"/>
        <dbReference type="Rhea" id="RHEA-COMP:10208"/>
        <dbReference type="Rhea" id="RHEA-COMP:10311"/>
        <dbReference type="ChEBI" id="CHEBI:29973"/>
        <dbReference type="ChEBI" id="CHEBI:57856"/>
        <dbReference type="ChEBI" id="CHEBI:59789"/>
        <dbReference type="ChEBI" id="CHEBI:82795"/>
        <dbReference type="EC" id="2.1.1.80"/>
    </reaction>
</comment>
<evidence type="ECO:0000256" key="1">
    <source>
        <dbReference type="ARBA" id="ARBA00001541"/>
    </source>
</evidence>
<dbReference type="RefSeq" id="WP_239551185.1">
    <property type="nucleotide sequence ID" value="NZ_JAFBDQ010000014.1"/>
</dbReference>
<dbReference type="EC" id="2.1.1.80" evidence="2"/>
<accession>A0A939BQ19</accession>
<evidence type="ECO:0000259" key="6">
    <source>
        <dbReference type="PROSITE" id="PS50123"/>
    </source>
</evidence>
<dbReference type="PANTHER" id="PTHR24422:SF19">
    <property type="entry name" value="CHEMOTAXIS PROTEIN METHYLTRANSFERASE"/>
    <property type="match status" value="1"/>
</dbReference>
<evidence type="ECO:0000256" key="5">
    <source>
        <dbReference type="ARBA" id="ARBA00022691"/>
    </source>
</evidence>
<dbReference type="SUPFAM" id="SSF53335">
    <property type="entry name" value="S-adenosyl-L-methionine-dependent methyltransferases"/>
    <property type="match status" value="1"/>
</dbReference>
<dbReference type="Proteomes" id="UP000774000">
    <property type="component" value="Unassembled WGS sequence"/>
</dbReference>
<dbReference type="InterPro" id="IPR000780">
    <property type="entry name" value="CheR_MeTrfase"/>
</dbReference>
<dbReference type="InterPro" id="IPR050903">
    <property type="entry name" value="Bact_Chemotaxis_MeTrfase"/>
</dbReference>
<dbReference type="GO" id="GO:0032259">
    <property type="term" value="P:methylation"/>
    <property type="evidence" value="ECO:0007669"/>
    <property type="project" value="UniProtKB-KW"/>
</dbReference>
<gene>
    <name evidence="7" type="ORF">JOC47_002439</name>
</gene>
<evidence type="ECO:0000313" key="8">
    <source>
        <dbReference type="Proteomes" id="UP000774000"/>
    </source>
</evidence>
<keyword evidence="8" id="KW-1185">Reference proteome</keyword>
<dbReference type="PROSITE" id="PS50123">
    <property type="entry name" value="CHER"/>
    <property type="match status" value="1"/>
</dbReference>
<dbReference type="GO" id="GO:0008983">
    <property type="term" value="F:protein-glutamate O-methyltransferase activity"/>
    <property type="evidence" value="ECO:0007669"/>
    <property type="project" value="UniProtKB-EC"/>
</dbReference>
<dbReference type="Gene3D" id="1.10.155.10">
    <property type="entry name" value="Chemotaxis receptor methyltransferase CheR, N-terminal domain"/>
    <property type="match status" value="1"/>
</dbReference>
<keyword evidence="4 7" id="KW-0808">Transferase</keyword>
<feature type="domain" description="CheR-type methyltransferase" evidence="6">
    <location>
        <begin position="1"/>
        <end position="259"/>
    </location>
</feature>
<keyword evidence="5" id="KW-0949">S-adenosyl-L-methionine</keyword>
<keyword evidence="3 7" id="KW-0489">Methyltransferase</keyword>
<dbReference type="InterPro" id="IPR022641">
    <property type="entry name" value="CheR_N"/>
</dbReference>